<dbReference type="GO" id="GO:0036222">
    <property type="term" value="F:XTP diphosphatase activity"/>
    <property type="evidence" value="ECO:0007669"/>
    <property type="project" value="UniProtKB-UniRule"/>
</dbReference>
<dbReference type="EMBL" id="SMGG01000003">
    <property type="protein sequence ID" value="TCK62069.1"/>
    <property type="molecule type" value="Genomic_DNA"/>
</dbReference>
<protein>
    <recommendedName>
        <fullName evidence="10">dITP/XTP pyrophosphatase</fullName>
        <ecNumber evidence="10">3.6.1.66</ecNumber>
    </recommendedName>
    <alternativeName>
        <fullName evidence="10">Non-canonical purine NTP pyrophosphatase</fullName>
    </alternativeName>
    <alternativeName>
        <fullName evidence="10">Non-standard purine NTP pyrophosphatase</fullName>
    </alternativeName>
    <alternativeName>
        <fullName evidence="10">Nucleoside-triphosphate diphosphatase</fullName>
    </alternativeName>
    <alternativeName>
        <fullName evidence="10">Nucleoside-triphosphate pyrophosphatase</fullName>
        <shortName evidence="10">NTPase</shortName>
    </alternativeName>
</protein>
<comment type="subunit">
    <text evidence="2 10">Homodimer.</text>
</comment>
<feature type="binding site" evidence="10">
    <location>
        <position position="68"/>
    </location>
    <ligand>
        <name>Mg(2+)</name>
        <dbReference type="ChEBI" id="CHEBI:18420"/>
    </ligand>
</feature>
<evidence type="ECO:0000256" key="10">
    <source>
        <dbReference type="HAMAP-Rule" id="MF_01405"/>
    </source>
</evidence>
<evidence type="ECO:0000256" key="9">
    <source>
        <dbReference type="ARBA" id="ARBA00052017"/>
    </source>
</evidence>
<evidence type="ECO:0000313" key="13">
    <source>
        <dbReference type="Proteomes" id="UP000294614"/>
    </source>
</evidence>
<feature type="active site" description="Proton acceptor" evidence="10">
    <location>
        <position position="68"/>
    </location>
</feature>
<dbReference type="SUPFAM" id="SSF52972">
    <property type="entry name" value="ITPase-like"/>
    <property type="match status" value="1"/>
</dbReference>
<dbReference type="GO" id="GO:0009146">
    <property type="term" value="P:purine nucleoside triphosphate catabolic process"/>
    <property type="evidence" value="ECO:0007669"/>
    <property type="project" value="UniProtKB-UniRule"/>
</dbReference>
<comment type="function">
    <text evidence="10">Pyrophosphatase that catalyzes the hydrolysis of nucleoside triphosphates to their monophosphate derivatives, with a high preference for the non-canonical purine nucleotides XTP (xanthosine triphosphate), dITP (deoxyinosine triphosphate) and ITP. Seems to function as a house-cleaning enzyme that removes non-canonical purine nucleotides from the nucleotide pool, thus preventing their incorporation into DNA/RNA and avoiding chromosomal lesions.</text>
</comment>
<comment type="catalytic activity">
    <reaction evidence="8 10">
        <text>dITP + H2O = dIMP + diphosphate + H(+)</text>
        <dbReference type="Rhea" id="RHEA:28342"/>
        <dbReference type="ChEBI" id="CHEBI:15377"/>
        <dbReference type="ChEBI" id="CHEBI:15378"/>
        <dbReference type="ChEBI" id="CHEBI:33019"/>
        <dbReference type="ChEBI" id="CHEBI:61194"/>
        <dbReference type="ChEBI" id="CHEBI:61382"/>
        <dbReference type="EC" id="3.6.1.66"/>
    </reaction>
</comment>
<dbReference type="GO" id="GO:0000166">
    <property type="term" value="F:nucleotide binding"/>
    <property type="evidence" value="ECO:0007669"/>
    <property type="project" value="UniProtKB-KW"/>
</dbReference>
<feature type="binding site" evidence="10">
    <location>
        <position position="173"/>
    </location>
    <ligand>
        <name>substrate</name>
    </ligand>
</feature>
<keyword evidence="3 10" id="KW-0479">Metal-binding</keyword>
<dbReference type="GO" id="GO:0035870">
    <property type="term" value="F:dITP diphosphatase activity"/>
    <property type="evidence" value="ECO:0007669"/>
    <property type="project" value="UniProtKB-UniRule"/>
</dbReference>
<evidence type="ECO:0000256" key="1">
    <source>
        <dbReference type="ARBA" id="ARBA00008023"/>
    </source>
</evidence>
<proteinExistence type="inferred from homology"/>
<evidence type="ECO:0000256" key="8">
    <source>
        <dbReference type="ARBA" id="ARBA00051875"/>
    </source>
</evidence>
<dbReference type="PANTHER" id="PTHR11067">
    <property type="entry name" value="INOSINE TRIPHOSPHATE PYROPHOSPHATASE/HAM1 PROTEIN"/>
    <property type="match status" value="1"/>
</dbReference>
<keyword evidence="5 10" id="KW-0378">Hydrolase</keyword>
<comment type="catalytic activity">
    <reaction evidence="10">
        <text>ITP + H2O = IMP + diphosphate + H(+)</text>
        <dbReference type="Rhea" id="RHEA:29399"/>
        <dbReference type="ChEBI" id="CHEBI:15377"/>
        <dbReference type="ChEBI" id="CHEBI:15378"/>
        <dbReference type="ChEBI" id="CHEBI:33019"/>
        <dbReference type="ChEBI" id="CHEBI:58053"/>
        <dbReference type="ChEBI" id="CHEBI:61402"/>
        <dbReference type="EC" id="3.6.1.66"/>
    </reaction>
</comment>
<gene>
    <name evidence="12" type="ORF">C8D98_0579</name>
</gene>
<keyword evidence="4 10" id="KW-0547">Nucleotide-binding</keyword>
<evidence type="ECO:0000256" key="4">
    <source>
        <dbReference type="ARBA" id="ARBA00022741"/>
    </source>
</evidence>
<feature type="binding site" evidence="10">
    <location>
        <begin position="7"/>
        <end position="12"/>
    </location>
    <ligand>
        <name>substrate</name>
    </ligand>
</feature>
<dbReference type="PANTHER" id="PTHR11067:SF9">
    <property type="entry name" value="INOSINE TRIPHOSPHATE PYROPHOSPHATASE"/>
    <property type="match status" value="1"/>
</dbReference>
<sequence length="196" mass="21295">MRLYVATKNQHKLKEIGQILSGFEVVSAYDYIEEDMDVEETGRTFLQNASIKAKALSKLVDGYVIADDSGISVDALDGAPGVFSARFAGSKATDADNNNKLLAVMERVPDEARGASYICVIALAAGGNVERTFGGMCEGAVARDYKGEGGFGYDVIFLLPDGRHMAELTDEEKNAISHRNMALQLLKEYLDSKQDK</sequence>
<feature type="binding site" evidence="10">
    <location>
        <position position="39"/>
    </location>
    <ligand>
        <name>Mg(2+)</name>
        <dbReference type="ChEBI" id="CHEBI:18420"/>
    </ligand>
</feature>
<dbReference type="GO" id="GO:0009117">
    <property type="term" value="P:nucleotide metabolic process"/>
    <property type="evidence" value="ECO:0007669"/>
    <property type="project" value="UniProtKB-KW"/>
</dbReference>
<keyword evidence="13" id="KW-1185">Reference proteome</keyword>
<evidence type="ECO:0000256" key="7">
    <source>
        <dbReference type="ARBA" id="ARBA00023080"/>
    </source>
</evidence>
<dbReference type="GO" id="GO:0036220">
    <property type="term" value="F:ITP diphosphatase activity"/>
    <property type="evidence" value="ECO:0007669"/>
    <property type="project" value="UniProtKB-UniRule"/>
</dbReference>
<feature type="binding site" evidence="10">
    <location>
        <begin position="151"/>
        <end position="154"/>
    </location>
    <ligand>
        <name>substrate</name>
    </ligand>
</feature>
<feature type="binding site" evidence="10">
    <location>
        <begin position="178"/>
        <end position="179"/>
    </location>
    <ligand>
        <name>substrate</name>
    </ligand>
</feature>
<dbReference type="OrthoDB" id="9807456at2"/>
<dbReference type="Proteomes" id="UP000294614">
    <property type="component" value="Unassembled WGS sequence"/>
</dbReference>
<comment type="catalytic activity">
    <reaction evidence="9 10">
        <text>XTP + H2O = XMP + diphosphate + H(+)</text>
        <dbReference type="Rhea" id="RHEA:28610"/>
        <dbReference type="ChEBI" id="CHEBI:15377"/>
        <dbReference type="ChEBI" id="CHEBI:15378"/>
        <dbReference type="ChEBI" id="CHEBI:33019"/>
        <dbReference type="ChEBI" id="CHEBI:57464"/>
        <dbReference type="ChEBI" id="CHEBI:61314"/>
        <dbReference type="EC" id="3.6.1.66"/>
    </reaction>
</comment>
<name>A0A4R1KFI5_9BACT</name>
<organism evidence="12 13">
    <name type="scientific">Seleniivibrio woodruffii</name>
    <dbReference type="NCBI Taxonomy" id="1078050"/>
    <lineage>
        <taxon>Bacteria</taxon>
        <taxon>Pseudomonadati</taxon>
        <taxon>Deferribacterota</taxon>
        <taxon>Deferribacteres</taxon>
        <taxon>Deferribacterales</taxon>
        <taxon>Geovibrionaceae</taxon>
        <taxon>Seleniivibrio</taxon>
    </lineage>
</organism>
<dbReference type="AlphaFoldDB" id="A0A4R1KFI5"/>
<reference evidence="12 13" key="1">
    <citation type="submission" date="2019-03" db="EMBL/GenBank/DDBJ databases">
        <title>Genomic Encyclopedia of Type Strains, Phase IV (KMG-IV): sequencing the most valuable type-strain genomes for metagenomic binning, comparative biology and taxonomic classification.</title>
        <authorList>
            <person name="Goeker M."/>
        </authorList>
    </citation>
    <scope>NUCLEOTIDE SEQUENCE [LARGE SCALE GENOMIC DNA]</scope>
    <source>
        <strain evidence="12 13">DSM 24984</strain>
    </source>
</reference>
<keyword evidence="6 10" id="KW-0460">Magnesium</keyword>
<keyword evidence="7 10" id="KW-0546">Nucleotide metabolism</keyword>
<comment type="cofactor">
    <cofactor evidence="10">
        <name>Mg(2+)</name>
        <dbReference type="ChEBI" id="CHEBI:18420"/>
    </cofactor>
    <text evidence="10">Binds 1 Mg(2+) ion per subunit.</text>
</comment>
<dbReference type="NCBIfam" id="TIGR00042">
    <property type="entry name" value="RdgB/HAM1 family non-canonical purine NTP pyrophosphatase"/>
    <property type="match status" value="1"/>
</dbReference>
<dbReference type="InterPro" id="IPR020922">
    <property type="entry name" value="dITP/XTP_pyrophosphatase"/>
</dbReference>
<dbReference type="GO" id="GO:0017111">
    <property type="term" value="F:ribonucleoside triphosphate phosphatase activity"/>
    <property type="evidence" value="ECO:0007669"/>
    <property type="project" value="InterPro"/>
</dbReference>
<dbReference type="GO" id="GO:0005829">
    <property type="term" value="C:cytosol"/>
    <property type="evidence" value="ECO:0007669"/>
    <property type="project" value="TreeGrafter"/>
</dbReference>
<feature type="binding site" evidence="10">
    <location>
        <position position="69"/>
    </location>
    <ligand>
        <name>substrate</name>
    </ligand>
</feature>
<accession>A0A4R1KFI5</accession>
<dbReference type="EC" id="3.6.1.66" evidence="10"/>
<dbReference type="CDD" id="cd00515">
    <property type="entry name" value="HAM1"/>
    <property type="match status" value="1"/>
</dbReference>
<evidence type="ECO:0000256" key="2">
    <source>
        <dbReference type="ARBA" id="ARBA00011738"/>
    </source>
</evidence>
<comment type="caution">
    <text evidence="12">The sequence shown here is derived from an EMBL/GenBank/DDBJ whole genome shotgun (WGS) entry which is preliminary data.</text>
</comment>
<dbReference type="RefSeq" id="WP_132871835.1">
    <property type="nucleotide sequence ID" value="NZ_JAJUHT010000002.1"/>
</dbReference>
<dbReference type="HAMAP" id="MF_01405">
    <property type="entry name" value="Non_canon_purine_NTPase"/>
    <property type="match status" value="1"/>
</dbReference>
<dbReference type="InterPro" id="IPR002637">
    <property type="entry name" value="RdgB/HAM1"/>
</dbReference>
<dbReference type="Pfam" id="PF01725">
    <property type="entry name" value="Ham1p_like"/>
    <property type="match status" value="1"/>
</dbReference>
<dbReference type="GO" id="GO:0046872">
    <property type="term" value="F:metal ion binding"/>
    <property type="evidence" value="ECO:0007669"/>
    <property type="project" value="UniProtKB-KW"/>
</dbReference>
<dbReference type="Gene3D" id="3.90.950.10">
    <property type="match status" value="1"/>
</dbReference>
<comment type="similarity">
    <text evidence="1 10 11">Belongs to the HAM1 NTPase family.</text>
</comment>
<evidence type="ECO:0000256" key="11">
    <source>
        <dbReference type="RuleBase" id="RU003781"/>
    </source>
</evidence>
<evidence type="ECO:0000256" key="3">
    <source>
        <dbReference type="ARBA" id="ARBA00022723"/>
    </source>
</evidence>
<evidence type="ECO:0000256" key="5">
    <source>
        <dbReference type="ARBA" id="ARBA00022801"/>
    </source>
</evidence>
<dbReference type="FunFam" id="3.90.950.10:FF:000001">
    <property type="entry name" value="dITP/XTP pyrophosphatase"/>
    <property type="match status" value="1"/>
</dbReference>
<evidence type="ECO:0000313" key="12">
    <source>
        <dbReference type="EMBL" id="TCK62069.1"/>
    </source>
</evidence>
<evidence type="ECO:0000256" key="6">
    <source>
        <dbReference type="ARBA" id="ARBA00022842"/>
    </source>
</evidence>
<dbReference type="InterPro" id="IPR029001">
    <property type="entry name" value="ITPase-like_fam"/>
</dbReference>